<dbReference type="GO" id="GO:0005506">
    <property type="term" value="F:iron ion binding"/>
    <property type="evidence" value="ECO:0007669"/>
    <property type="project" value="InterPro"/>
</dbReference>
<dbReference type="PANTHER" id="PTHR47627:SF1">
    <property type="entry name" value="RUBREDOXIN-1-RELATED"/>
    <property type="match status" value="1"/>
</dbReference>
<evidence type="ECO:0000256" key="6">
    <source>
        <dbReference type="ARBA" id="ARBA00023004"/>
    </source>
</evidence>
<evidence type="ECO:0000256" key="5">
    <source>
        <dbReference type="ARBA" id="ARBA00022982"/>
    </source>
</evidence>
<organism evidence="9 10">
    <name type="scientific">Methanocaldococcus lauensis</name>
    <dbReference type="NCBI Taxonomy" id="2546128"/>
    <lineage>
        <taxon>Archaea</taxon>
        <taxon>Methanobacteriati</taxon>
        <taxon>Methanobacteriota</taxon>
        <taxon>Methanomada group</taxon>
        <taxon>Methanococci</taxon>
        <taxon>Methanococcales</taxon>
        <taxon>Methanocaldococcaceae</taxon>
        <taxon>Methanocaldococcus</taxon>
    </lineage>
</organism>
<dbReference type="EMBL" id="LR792632">
    <property type="protein sequence ID" value="CAB3287459.1"/>
    <property type="molecule type" value="Genomic_DNA"/>
</dbReference>
<accession>A0A8D6STU4</accession>
<keyword evidence="4 7" id="KW-0479">Metal-binding</keyword>
<feature type="binding site" evidence="8">
    <location>
        <position position="38"/>
    </location>
    <ligand>
        <name>Fe cation</name>
        <dbReference type="ChEBI" id="CHEBI:24875"/>
    </ligand>
</feature>
<protein>
    <recommendedName>
        <fullName evidence="7">Rubredoxin</fullName>
    </recommendedName>
</protein>
<dbReference type="Pfam" id="PF00301">
    <property type="entry name" value="Rubredoxin"/>
    <property type="match status" value="1"/>
</dbReference>
<keyword evidence="3 7" id="KW-0813">Transport</keyword>
<dbReference type="FunFam" id="2.20.28.10:FF:000001">
    <property type="entry name" value="Rubredoxin"/>
    <property type="match status" value="1"/>
</dbReference>
<dbReference type="RefSeq" id="WP_214400146.1">
    <property type="nucleotide sequence ID" value="NZ_LR792632.1"/>
</dbReference>
<dbReference type="GO" id="GO:0009055">
    <property type="term" value="F:electron transfer activity"/>
    <property type="evidence" value="ECO:0007669"/>
    <property type="project" value="InterPro"/>
</dbReference>
<dbReference type="GeneID" id="65883037"/>
<dbReference type="PROSITE" id="PS50903">
    <property type="entry name" value="RUBREDOXIN_LIKE"/>
    <property type="match status" value="1"/>
</dbReference>
<comment type="cofactor">
    <cofactor evidence="7 8">
        <name>Fe(3+)</name>
        <dbReference type="ChEBI" id="CHEBI:29034"/>
    </cofactor>
    <text evidence="7 8">Binds 1 Fe(3+) ion per subunit.</text>
</comment>
<feature type="binding site" evidence="8">
    <location>
        <position position="8"/>
    </location>
    <ligand>
        <name>Fe cation</name>
        <dbReference type="ChEBI" id="CHEBI:24875"/>
    </ligand>
</feature>
<dbReference type="CDD" id="cd00730">
    <property type="entry name" value="rubredoxin"/>
    <property type="match status" value="1"/>
</dbReference>
<dbReference type="AlphaFoldDB" id="A0A8D6PTK3"/>
<comment type="function">
    <text evidence="1 7">Rubredoxin is a small nonheme, iron protein lacking acid-labile sulfide. Its single Fe, chelated to 4 Cys, functions as an electron acceptor and may also stabilize the conformation of the molecule.</text>
</comment>
<dbReference type="InterPro" id="IPR024935">
    <property type="entry name" value="Rubredoxin_dom"/>
</dbReference>
<dbReference type="Gene3D" id="2.20.28.10">
    <property type="match status" value="1"/>
</dbReference>
<dbReference type="InterPro" id="IPR024934">
    <property type="entry name" value="Rubredoxin-like_dom"/>
</dbReference>
<keyword evidence="5 7" id="KW-0249">Electron transport</keyword>
<proteinExistence type="inferred from homology"/>
<evidence type="ECO:0000256" key="1">
    <source>
        <dbReference type="ARBA" id="ARBA00002360"/>
    </source>
</evidence>
<keyword evidence="6 7" id="KW-0408">Iron</keyword>
<dbReference type="GO" id="GO:0043448">
    <property type="term" value="P:alkane catabolic process"/>
    <property type="evidence" value="ECO:0007669"/>
    <property type="project" value="TreeGrafter"/>
</dbReference>
<dbReference type="PIRSF" id="PIRSF000071">
    <property type="entry name" value="Rubredoxin"/>
    <property type="match status" value="1"/>
</dbReference>
<feature type="binding site" evidence="8">
    <location>
        <position position="6"/>
    </location>
    <ligand>
        <name>Fe cation</name>
        <dbReference type="ChEBI" id="CHEBI:24875"/>
    </ligand>
</feature>
<evidence type="ECO:0000256" key="4">
    <source>
        <dbReference type="ARBA" id="ARBA00022723"/>
    </source>
</evidence>
<dbReference type="PANTHER" id="PTHR47627">
    <property type="entry name" value="RUBREDOXIN"/>
    <property type="match status" value="1"/>
</dbReference>
<comment type="similarity">
    <text evidence="2 7">Belongs to the rubredoxin family.</text>
</comment>
<gene>
    <name evidence="9" type="ORF">MLAUSG7_0230</name>
</gene>
<evidence type="ECO:0000313" key="9">
    <source>
        <dbReference type="EMBL" id="CAB3287459.1"/>
    </source>
</evidence>
<dbReference type="SUPFAM" id="SSF57802">
    <property type="entry name" value="Rubredoxin-like"/>
    <property type="match status" value="1"/>
</dbReference>
<evidence type="ECO:0000256" key="8">
    <source>
        <dbReference type="PIRSR" id="PIRSR000071-1"/>
    </source>
</evidence>
<dbReference type="InterPro" id="IPR050526">
    <property type="entry name" value="Rubredoxin_ET"/>
</dbReference>
<evidence type="ECO:0000313" key="10">
    <source>
        <dbReference type="Proteomes" id="UP000679213"/>
    </source>
</evidence>
<feature type="binding site" evidence="8">
    <location>
        <position position="41"/>
    </location>
    <ligand>
        <name>Fe cation</name>
        <dbReference type="ChEBI" id="CHEBI:24875"/>
    </ligand>
</feature>
<name>A0A8D6PTK3_9EURY</name>
<sequence>MAKYQCMCGWIYDEDVGEPSQNIPPGTKFEDLPDTFRCPQCGLGKNAFRKIEE</sequence>
<accession>A0A8D6PTK3</accession>
<dbReference type="Proteomes" id="UP000679213">
    <property type="component" value="Chromosome I"/>
</dbReference>
<evidence type="ECO:0000256" key="7">
    <source>
        <dbReference type="PIRNR" id="PIRNR000071"/>
    </source>
</evidence>
<keyword evidence="10" id="KW-1185">Reference proteome</keyword>
<dbReference type="KEGG" id="mesg:MLAUSG7_0230"/>
<reference evidence="9 10" key="1">
    <citation type="submission" date="2020-04" db="EMBL/GenBank/DDBJ databases">
        <authorList>
            <consortium name="Genoscope - CEA"/>
            <person name="William W."/>
        </authorList>
    </citation>
    <scope>NUCLEOTIDE SEQUENCE [LARGE SCALE GENOMIC DNA]</scope>
    <source>
        <strain evidence="9 10">SG7</strain>
    </source>
</reference>
<evidence type="ECO:0000256" key="2">
    <source>
        <dbReference type="ARBA" id="ARBA00005337"/>
    </source>
</evidence>
<evidence type="ECO:0000256" key="3">
    <source>
        <dbReference type="ARBA" id="ARBA00022448"/>
    </source>
</evidence>
<dbReference type="InterPro" id="IPR024922">
    <property type="entry name" value="Rubredoxin"/>
</dbReference>